<dbReference type="AlphaFoldDB" id="B8M8F8"/>
<feature type="chain" id="PRO_5002874916" evidence="2">
    <location>
        <begin position="21"/>
        <end position="314"/>
    </location>
</feature>
<dbReference type="GO" id="GO:0005576">
    <property type="term" value="C:extracellular region"/>
    <property type="evidence" value="ECO:0007669"/>
    <property type="project" value="InterPro"/>
</dbReference>
<dbReference type="RefSeq" id="XP_002480905.1">
    <property type="nucleotide sequence ID" value="XM_002480860.1"/>
</dbReference>
<dbReference type="eggNOG" id="ENOG502SN6Y">
    <property type="taxonomic scope" value="Eukaryota"/>
</dbReference>
<protein>
    <submittedName>
        <fullName evidence="3">Allergen, putative</fullName>
    </submittedName>
</protein>
<dbReference type="OMA" id="WFVSFWN"/>
<evidence type="ECO:0000313" key="3">
    <source>
        <dbReference type="EMBL" id="EED20471.1"/>
    </source>
</evidence>
<dbReference type="InParanoid" id="B8M8F8"/>
<dbReference type="STRING" id="441959.B8M8F8"/>
<keyword evidence="4" id="KW-1185">Reference proteome</keyword>
<dbReference type="PANTHER" id="PTHR42039">
    <property type="entry name" value="PUTATIVE (AFU_ORTHOLOGUE AFUA_3G02940)-RELATED"/>
    <property type="match status" value="1"/>
</dbReference>
<evidence type="ECO:0000256" key="1">
    <source>
        <dbReference type="SAM" id="MobiDB-lite"/>
    </source>
</evidence>
<feature type="compositionally biased region" description="Low complexity" evidence="1">
    <location>
        <begin position="87"/>
        <end position="115"/>
    </location>
</feature>
<dbReference type="HOGENOM" id="CLU_043430_1_0_1"/>
<dbReference type="EMBL" id="EQ962654">
    <property type="protein sequence ID" value="EED20471.1"/>
    <property type="molecule type" value="Genomic_DNA"/>
</dbReference>
<reference evidence="4" key="1">
    <citation type="journal article" date="2015" name="Genome Announc.">
        <title>Genome sequence of the AIDS-associated pathogen Penicillium marneffei (ATCC18224) and its near taxonomic relative Talaromyces stipitatus (ATCC10500).</title>
        <authorList>
            <person name="Nierman W.C."/>
            <person name="Fedorova-Abrams N.D."/>
            <person name="Andrianopoulos A."/>
        </authorList>
    </citation>
    <scope>NUCLEOTIDE SEQUENCE [LARGE SCALE GENOMIC DNA]</scope>
    <source>
        <strain evidence="4">ATCC 10500 / CBS 375.48 / QM 6759 / NRRL 1006</strain>
    </source>
</reference>
<feature type="region of interest" description="Disordered" evidence="1">
    <location>
        <begin position="87"/>
        <end position="121"/>
    </location>
</feature>
<sequence>MQFKNSLVLLTALTASSASARIHGHERRHHQHQERAVGDWVTAVIDGQTVSWENTWAGATSAANANAPAATTVKAAAAAVGTAKNVAEAAKPSSDPTSTSASKTASATGFGATTAPQGSGSTYCGNHGNPYGSNIIEISKSELSSYDYTITLDGSKLTEDFNVIFWNKCDANHALTGFFGPDFPLTVTVSPGSNAYVAVDVDSQGGFIGYPSSSSIPKNAQDGIVLGFWGEFDFADANNNGWSGFDVSSIEADIAGISDFPGLLISGAGQTSSITTGLGAVNNAYRNAQADIGGIGGNIAPGPVALTAVLNYSG</sequence>
<organism evidence="3 4">
    <name type="scientific">Talaromyces stipitatus (strain ATCC 10500 / CBS 375.48 / QM 6759 / NRRL 1006)</name>
    <name type="common">Penicillium stipitatum</name>
    <dbReference type="NCBI Taxonomy" id="441959"/>
    <lineage>
        <taxon>Eukaryota</taxon>
        <taxon>Fungi</taxon>
        <taxon>Dikarya</taxon>
        <taxon>Ascomycota</taxon>
        <taxon>Pezizomycotina</taxon>
        <taxon>Eurotiomycetes</taxon>
        <taxon>Eurotiomycetidae</taxon>
        <taxon>Eurotiales</taxon>
        <taxon>Trichocomaceae</taxon>
        <taxon>Talaromyces</taxon>
        <taxon>Talaromyces sect. Talaromyces</taxon>
    </lineage>
</organism>
<dbReference type="VEuPathDB" id="FungiDB:TSTA_036920"/>
<name>B8M8F8_TALSN</name>
<dbReference type="GeneID" id="8100538"/>
<dbReference type="GO" id="GO:0019863">
    <property type="term" value="F:IgE binding"/>
    <property type="evidence" value="ECO:0007669"/>
    <property type="project" value="InterPro"/>
</dbReference>
<evidence type="ECO:0000256" key="2">
    <source>
        <dbReference type="SAM" id="SignalP"/>
    </source>
</evidence>
<dbReference type="OrthoDB" id="4226032at2759"/>
<accession>B8M8F8</accession>
<proteinExistence type="predicted"/>
<keyword evidence="2" id="KW-0732">Signal</keyword>
<dbReference type="PANTHER" id="PTHR42039:SF1">
    <property type="entry name" value="PUTATIVE (AFU_ORTHOLOGUE AFUA_3G02940)-RELATED"/>
    <property type="match status" value="1"/>
</dbReference>
<dbReference type="Proteomes" id="UP000001745">
    <property type="component" value="Unassembled WGS sequence"/>
</dbReference>
<dbReference type="PhylomeDB" id="B8M8F8"/>
<gene>
    <name evidence="3" type="ORF">TSTA_036920</name>
</gene>
<evidence type="ECO:0000313" key="4">
    <source>
        <dbReference type="Proteomes" id="UP000001745"/>
    </source>
</evidence>
<feature type="signal peptide" evidence="2">
    <location>
        <begin position="1"/>
        <end position="20"/>
    </location>
</feature>
<dbReference type="InterPro" id="IPR038903">
    <property type="entry name" value="Allergen_Asp_f_4"/>
</dbReference>
<dbReference type="Pfam" id="PF25312">
    <property type="entry name" value="Allergen_Asp_f_4"/>
    <property type="match status" value="1"/>
</dbReference>